<reference evidence="2 3" key="1">
    <citation type="submission" date="2015-10" db="EMBL/GenBank/DDBJ databases">
        <title>Genome analyses suggest a sexual origin of heterokaryosis in a supposedly ancient asexual fungus.</title>
        <authorList>
            <person name="Ropars J."/>
            <person name="Sedzielewska K."/>
            <person name="Noel J."/>
            <person name="Charron P."/>
            <person name="Farinelli L."/>
            <person name="Marton T."/>
            <person name="Kruger M."/>
            <person name="Pelin A."/>
            <person name="Brachmann A."/>
            <person name="Corradi N."/>
        </authorList>
    </citation>
    <scope>NUCLEOTIDE SEQUENCE [LARGE SCALE GENOMIC DNA]</scope>
    <source>
        <strain evidence="2 3">A4</strain>
    </source>
</reference>
<keyword evidence="3" id="KW-1185">Reference proteome</keyword>
<evidence type="ECO:0000313" key="2">
    <source>
        <dbReference type="EMBL" id="PKY46090.1"/>
    </source>
</evidence>
<comment type="caution">
    <text evidence="2">The sequence shown here is derived from an EMBL/GenBank/DDBJ whole genome shotgun (WGS) entry which is preliminary data.</text>
</comment>
<dbReference type="VEuPathDB" id="FungiDB:FUN_009957"/>
<evidence type="ECO:0000313" key="3">
    <source>
        <dbReference type="Proteomes" id="UP000234323"/>
    </source>
</evidence>
<evidence type="ECO:0000259" key="1">
    <source>
        <dbReference type="Pfam" id="PF26638"/>
    </source>
</evidence>
<gene>
    <name evidence="2" type="ORF">RhiirA4_460875</name>
</gene>
<protein>
    <recommendedName>
        <fullName evidence="1">DUF8211 domain-containing protein</fullName>
    </recommendedName>
</protein>
<sequence>MPTTSMEHSSTSKLPNHKFQISKCLTHFFSAQRVIPRRLQEKFFQLIRKKLLERIDFIRSRGQNDDNRNHMTKTFFNFSYKRYRFYFGIFIPCNFAYIDNALTKNTLICSTPVPFVMSNNRHACIAHHNKIPFYSRKSVKNVDEINISLDSKDFHARRLHNRWHNSRKKNNISNRLGIAFSTRYSVNNINNILRKGNTYIYNKVYDNFNLRPSKKANVHKRQQQRFERKCRKIFHACDIKKDAPMEEKFLACKKKKFLFCPSQNFKKPISHLRYKKKYHVPLQNYYNFKLPTLRRSSISEIRREVHIANYFDSNIYGSTFDPSYNANPTATPLPDNDVLNHLVTSSSSLNVNAQPFTPKVTTHEDKGKKLKVNANNWISAMEALKAEDNARQSTKRSQASTSKGGKVSWRNFYLMFLMNRYIRMDADEKRQSEKYIENLTLKWDANKVLAQHYESFCSTLTHYQNVYYDYFSYLNKQPIHYPAESRSVKKGKKTKFQDRSNDSLFNPAHLEMLNEKKDDCDLHLALTLRDNALYFSNPSDVLVPRCSQFNSHLVLIIPPLTVFTGGNPMG</sequence>
<name>A0A2I1GHH5_9GLOM</name>
<dbReference type="EMBL" id="LLXI01000432">
    <property type="protein sequence ID" value="PKY46090.1"/>
    <property type="molecule type" value="Genomic_DNA"/>
</dbReference>
<dbReference type="Proteomes" id="UP000234323">
    <property type="component" value="Unassembled WGS sequence"/>
</dbReference>
<dbReference type="InterPro" id="IPR058524">
    <property type="entry name" value="DUF8211"/>
</dbReference>
<dbReference type="AlphaFoldDB" id="A0A2I1GHH5"/>
<feature type="domain" description="DUF8211" evidence="1">
    <location>
        <begin position="155"/>
        <end position="290"/>
    </location>
</feature>
<accession>A0A2I1GHH5</accession>
<dbReference type="Pfam" id="PF26638">
    <property type="entry name" value="DUF8211"/>
    <property type="match status" value="1"/>
</dbReference>
<proteinExistence type="predicted"/>
<organism evidence="2 3">
    <name type="scientific">Rhizophagus irregularis</name>
    <dbReference type="NCBI Taxonomy" id="588596"/>
    <lineage>
        <taxon>Eukaryota</taxon>
        <taxon>Fungi</taxon>
        <taxon>Fungi incertae sedis</taxon>
        <taxon>Mucoromycota</taxon>
        <taxon>Glomeromycotina</taxon>
        <taxon>Glomeromycetes</taxon>
        <taxon>Glomerales</taxon>
        <taxon>Glomeraceae</taxon>
        <taxon>Rhizophagus</taxon>
    </lineage>
</organism>